<evidence type="ECO:0000256" key="3">
    <source>
        <dbReference type="ARBA" id="ARBA00022989"/>
    </source>
</evidence>
<feature type="transmembrane region" description="Helical" evidence="6">
    <location>
        <begin position="7"/>
        <end position="29"/>
    </location>
</feature>
<dbReference type="GO" id="GO:0016020">
    <property type="term" value="C:membrane"/>
    <property type="evidence" value="ECO:0007669"/>
    <property type="project" value="UniProtKB-SubCell"/>
</dbReference>
<comment type="caution">
    <text evidence="8">The sequence shown here is derived from an EMBL/GenBank/DDBJ whole genome shotgun (WGS) entry which is preliminary data.</text>
</comment>
<dbReference type="Proteomes" id="UP001150538">
    <property type="component" value="Unassembled WGS sequence"/>
</dbReference>
<feature type="region of interest" description="Disordered" evidence="5">
    <location>
        <begin position="156"/>
        <end position="215"/>
    </location>
</feature>
<evidence type="ECO:0000256" key="4">
    <source>
        <dbReference type="ARBA" id="ARBA00023136"/>
    </source>
</evidence>
<dbReference type="Pfam" id="PF01284">
    <property type="entry name" value="MARVEL"/>
    <property type="match status" value="1"/>
</dbReference>
<evidence type="ECO:0000313" key="8">
    <source>
        <dbReference type="EMBL" id="KAJ1921993.1"/>
    </source>
</evidence>
<keyword evidence="4 6" id="KW-0472">Membrane</keyword>
<organism evidence="8 9">
    <name type="scientific">Mycoemilia scoparia</name>
    <dbReference type="NCBI Taxonomy" id="417184"/>
    <lineage>
        <taxon>Eukaryota</taxon>
        <taxon>Fungi</taxon>
        <taxon>Fungi incertae sedis</taxon>
        <taxon>Zoopagomycota</taxon>
        <taxon>Kickxellomycotina</taxon>
        <taxon>Kickxellomycetes</taxon>
        <taxon>Kickxellales</taxon>
        <taxon>Kickxellaceae</taxon>
        <taxon>Mycoemilia</taxon>
    </lineage>
</organism>
<proteinExistence type="predicted"/>
<gene>
    <name evidence="8" type="ORF">H4219_000340</name>
</gene>
<feature type="transmembrane region" description="Helical" evidence="6">
    <location>
        <begin position="117"/>
        <end position="144"/>
    </location>
</feature>
<evidence type="ECO:0000256" key="6">
    <source>
        <dbReference type="SAM" id="Phobius"/>
    </source>
</evidence>
<feature type="domain" description="MARVEL" evidence="7">
    <location>
        <begin position="12"/>
        <end position="138"/>
    </location>
</feature>
<feature type="transmembrane region" description="Helical" evidence="6">
    <location>
        <begin position="49"/>
        <end position="70"/>
    </location>
</feature>
<sequence>MGAIISLARVGSLIAMGLINFLVFVLNAYDLHKTRHFGAEPNLHSALGFSMFVSIISFFGLFVLSVRHLSFGKAFTFLANPLIELGCTAFLTLLWFIAAVTVVAVRDNSIGSYTRGSFFGTLATLIGFLFIGFFVLLGITGLDLMSFMTGNKNREAGGPKPEGVGLESQHHGNAAPVYDASQQPQGSYSQQTYASQPAPQHHAPMEFPTPHVQQQ</sequence>
<keyword evidence="3 6" id="KW-1133">Transmembrane helix</keyword>
<name>A0A9W8A417_9FUNG</name>
<evidence type="ECO:0000256" key="5">
    <source>
        <dbReference type="SAM" id="MobiDB-lite"/>
    </source>
</evidence>
<keyword evidence="2 6" id="KW-0812">Transmembrane</keyword>
<reference evidence="8" key="1">
    <citation type="submission" date="2022-07" db="EMBL/GenBank/DDBJ databases">
        <title>Phylogenomic reconstructions and comparative analyses of Kickxellomycotina fungi.</title>
        <authorList>
            <person name="Reynolds N.K."/>
            <person name="Stajich J.E."/>
            <person name="Barry K."/>
            <person name="Grigoriev I.V."/>
            <person name="Crous P."/>
            <person name="Smith M.E."/>
        </authorList>
    </citation>
    <scope>NUCLEOTIDE SEQUENCE</scope>
    <source>
        <strain evidence="8">NBRC 100468</strain>
    </source>
</reference>
<dbReference type="InterPro" id="IPR008253">
    <property type="entry name" value="Marvel"/>
</dbReference>
<evidence type="ECO:0000256" key="1">
    <source>
        <dbReference type="ARBA" id="ARBA00004141"/>
    </source>
</evidence>
<feature type="transmembrane region" description="Helical" evidence="6">
    <location>
        <begin position="82"/>
        <end position="105"/>
    </location>
</feature>
<evidence type="ECO:0000259" key="7">
    <source>
        <dbReference type="Pfam" id="PF01284"/>
    </source>
</evidence>
<protein>
    <recommendedName>
        <fullName evidence="7">MARVEL domain-containing protein</fullName>
    </recommendedName>
</protein>
<evidence type="ECO:0000256" key="2">
    <source>
        <dbReference type="ARBA" id="ARBA00022692"/>
    </source>
</evidence>
<evidence type="ECO:0000313" key="9">
    <source>
        <dbReference type="Proteomes" id="UP001150538"/>
    </source>
</evidence>
<accession>A0A9W8A417</accession>
<dbReference type="EMBL" id="JANBPU010000002">
    <property type="protein sequence ID" value="KAJ1921993.1"/>
    <property type="molecule type" value="Genomic_DNA"/>
</dbReference>
<comment type="subcellular location">
    <subcellularLocation>
        <location evidence="1">Membrane</location>
        <topology evidence="1">Multi-pass membrane protein</topology>
    </subcellularLocation>
</comment>
<keyword evidence="9" id="KW-1185">Reference proteome</keyword>
<dbReference type="AlphaFoldDB" id="A0A9W8A417"/>
<feature type="compositionally biased region" description="Polar residues" evidence="5">
    <location>
        <begin position="180"/>
        <end position="198"/>
    </location>
</feature>